<feature type="transmembrane region" description="Helical" evidence="6">
    <location>
        <begin position="131"/>
        <end position="156"/>
    </location>
</feature>
<name>A0A0K8R968_IXORI</name>
<accession>A0A0K8R968</accession>
<evidence type="ECO:0000256" key="2">
    <source>
        <dbReference type="ARBA" id="ARBA00022448"/>
    </source>
</evidence>
<keyword evidence="3 6" id="KW-0812">Transmembrane</keyword>
<dbReference type="InterPro" id="IPR036259">
    <property type="entry name" value="MFS_trans_sf"/>
</dbReference>
<dbReference type="EMBL" id="GADI01006111">
    <property type="protein sequence ID" value="JAA67697.1"/>
    <property type="molecule type" value="mRNA"/>
</dbReference>
<dbReference type="SUPFAM" id="SSF103473">
    <property type="entry name" value="MFS general substrate transporter"/>
    <property type="match status" value="1"/>
</dbReference>
<feature type="transmembrane region" description="Helical" evidence="6">
    <location>
        <begin position="60"/>
        <end position="83"/>
    </location>
</feature>
<keyword evidence="2" id="KW-0813">Transport</keyword>
<dbReference type="Gene3D" id="1.20.1250.20">
    <property type="entry name" value="MFS general substrate transporter like domains"/>
    <property type="match status" value="1"/>
</dbReference>
<dbReference type="InterPro" id="IPR050930">
    <property type="entry name" value="MFS_Vesicular_Transporter"/>
</dbReference>
<comment type="subcellular location">
    <subcellularLocation>
        <location evidence="1">Membrane</location>
        <topology evidence="1">Multi-pass membrane protein</topology>
    </subcellularLocation>
</comment>
<evidence type="ECO:0000256" key="5">
    <source>
        <dbReference type="ARBA" id="ARBA00023136"/>
    </source>
</evidence>
<evidence type="ECO:0000256" key="1">
    <source>
        <dbReference type="ARBA" id="ARBA00004141"/>
    </source>
</evidence>
<sequence length="174" mass="19121">MFSVMLSWVIMGFNEPTLGPYLEQFGLSNTEVGVCFMVQYASYAVGSLVSGMFCQFQMEVFFNFASLLLTALSFMIIGPVPFLPCKPSLWMVYVSLVLMGNGMAALFVSSYCQALKRATELGYPDNLRTSGFVSSVIFPSLVIGGLATSPIAGYLVDTFGYRKGSIFMFATRRE</sequence>
<keyword evidence="5 6" id="KW-0472">Membrane</keyword>
<evidence type="ECO:0000313" key="7">
    <source>
        <dbReference type="EMBL" id="JAA67697.1"/>
    </source>
</evidence>
<protein>
    <submittedName>
        <fullName evidence="7">Putative vesicular amine transporter</fullName>
    </submittedName>
</protein>
<organism evidence="7">
    <name type="scientific">Ixodes ricinus</name>
    <name type="common">Common tick</name>
    <name type="synonym">Acarus ricinus</name>
    <dbReference type="NCBI Taxonomy" id="34613"/>
    <lineage>
        <taxon>Eukaryota</taxon>
        <taxon>Metazoa</taxon>
        <taxon>Ecdysozoa</taxon>
        <taxon>Arthropoda</taxon>
        <taxon>Chelicerata</taxon>
        <taxon>Arachnida</taxon>
        <taxon>Acari</taxon>
        <taxon>Parasitiformes</taxon>
        <taxon>Ixodida</taxon>
        <taxon>Ixodoidea</taxon>
        <taxon>Ixodidae</taxon>
        <taxon>Ixodinae</taxon>
        <taxon>Ixodes</taxon>
    </lineage>
</organism>
<evidence type="ECO:0000256" key="3">
    <source>
        <dbReference type="ARBA" id="ARBA00022692"/>
    </source>
</evidence>
<evidence type="ECO:0000256" key="4">
    <source>
        <dbReference type="ARBA" id="ARBA00022989"/>
    </source>
</evidence>
<dbReference type="GO" id="GO:0022857">
    <property type="term" value="F:transmembrane transporter activity"/>
    <property type="evidence" value="ECO:0007669"/>
    <property type="project" value="TreeGrafter"/>
</dbReference>
<dbReference type="PANTHER" id="PTHR23506:SF26">
    <property type="entry name" value="MFS-TYPE TRANSPORTER SLC18B1"/>
    <property type="match status" value="1"/>
</dbReference>
<feature type="transmembrane region" description="Helical" evidence="6">
    <location>
        <begin position="90"/>
        <end position="111"/>
    </location>
</feature>
<proteinExistence type="evidence at transcript level"/>
<evidence type="ECO:0000256" key="6">
    <source>
        <dbReference type="SAM" id="Phobius"/>
    </source>
</evidence>
<dbReference type="AlphaFoldDB" id="A0A0K8R968"/>
<dbReference type="PANTHER" id="PTHR23506">
    <property type="entry name" value="GH10249P"/>
    <property type="match status" value="1"/>
</dbReference>
<keyword evidence="4 6" id="KW-1133">Transmembrane helix</keyword>
<reference evidence="7" key="1">
    <citation type="submission" date="2012-12" db="EMBL/GenBank/DDBJ databases">
        <title>Identification and characterization of a phenylalanine ammonia-lyase gene family in Isatis indigotica Fort.</title>
        <authorList>
            <person name="Liu Q."/>
            <person name="Chen J."/>
            <person name="Zhou X."/>
            <person name="Di P."/>
            <person name="Xiao Y."/>
            <person name="Xuan H."/>
            <person name="Zhang L."/>
            <person name="Chen W."/>
        </authorList>
    </citation>
    <scope>NUCLEOTIDE SEQUENCE</scope>
    <source>
        <tissue evidence="7">Salivary gland</tissue>
    </source>
</reference>
<dbReference type="GO" id="GO:0016020">
    <property type="term" value="C:membrane"/>
    <property type="evidence" value="ECO:0007669"/>
    <property type="project" value="UniProtKB-SubCell"/>
</dbReference>